<accession>A0A2H4P9K9</accession>
<sequence>MVYWCFSHPELGAEMTKIADLTKGKTLVNRSGREFTILSKKFQDAGTFLRTPEDPNYVGMVRPEGGRGFDLFVNQADLDNGDYRLKGN</sequence>
<evidence type="ECO:0000313" key="1">
    <source>
        <dbReference type="EMBL" id="ATW58907.1"/>
    </source>
</evidence>
<organism evidence="1 2">
    <name type="scientific">Arthrobacter phage Fluke</name>
    <dbReference type="NCBI Taxonomy" id="2047865"/>
    <lineage>
        <taxon>Viruses</taxon>
        <taxon>Duplodnaviria</taxon>
        <taxon>Heunggongvirae</taxon>
        <taxon>Uroviricota</taxon>
        <taxon>Caudoviricetes</taxon>
        <taxon>Korravirus</taxon>
        <taxon>Korravirus glenn</taxon>
    </lineage>
</organism>
<reference evidence="1 2" key="1">
    <citation type="submission" date="2017-10" db="EMBL/GenBank/DDBJ databases">
        <authorList>
            <person name="Schiebel J.G."/>
            <person name="Stoner T.H."/>
            <person name="Garlena R.A."/>
            <person name="Russell D.A."/>
            <person name="Pope W.H."/>
            <person name="Jacobs-Sera D."/>
            <person name="Hatfull G.F."/>
        </authorList>
    </citation>
    <scope>NUCLEOTIDE SEQUENCE [LARGE SCALE GENOMIC DNA]</scope>
</reference>
<gene>
    <name evidence="1" type="ORF">PHIRE_FLUKE_36</name>
</gene>
<protein>
    <submittedName>
        <fullName evidence="1">Uncharacterized protein</fullName>
    </submittedName>
</protein>
<name>A0A2H4P9K9_9CAUD</name>
<evidence type="ECO:0000313" key="2">
    <source>
        <dbReference type="Proteomes" id="UP000241445"/>
    </source>
</evidence>
<dbReference type="EMBL" id="MG198781">
    <property type="protein sequence ID" value="ATW58907.1"/>
    <property type="molecule type" value="Genomic_DNA"/>
</dbReference>
<dbReference type="Proteomes" id="UP000241445">
    <property type="component" value="Segment"/>
</dbReference>
<proteinExistence type="predicted"/>